<evidence type="ECO:0000313" key="2">
    <source>
        <dbReference type="EMBL" id="KAG7407695.1"/>
    </source>
</evidence>
<dbReference type="EMBL" id="JAELUQ010000010">
    <property type="protein sequence ID" value="KAG7407695.1"/>
    <property type="molecule type" value="Genomic_DNA"/>
</dbReference>
<gene>
    <name evidence="2" type="ORF">Forpe1208_v012883</name>
</gene>
<sequence>MGDLNSSTLIQPWNVSIVDYNGKDHLWSKFTSSWVGTPNVRGTFDILESCIFTLIACVFTALHLDVIPNPTWQRLLLEKTKWVLLTIVVPEISILTAINQISCAWAHKSKLKQIQKQQKSSISSPEADFEINLKYAYSIVMGGIRFDVNDILSIPDLDPSAEKLFKDPKNGRKTVRAGPPAITALANQGHWIKVLEKDIDDKSWAGIFQKVLVLIQVLWMIMQCVCRFVFGFPLTLLEVHTILHVIYAIIQCSLWIKKPLDVQEPIVVQPHAFEAELANPIPTS</sequence>
<feature type="transmembrane region" description="Helical" evidence="1">
    <location>
        <begin position="46"/>
        <end position="64"/>
    </location>
</feature>
<proteinExistence type="predicted"/>
<dbReference type="PANTHER" id="PTHR35043">
    <property type="entry name" value="TRANSCRIPTION FACTOR DOMAIN-CONTAINING PROTEIN"/>
    <property type="match status" value="1"/>
</dbReference>
<comment type="caution">
    <text evidence="2">The sequence shown here is derived from an EMBL/GenBank/DDBJ whole genome shotgun (WGS) entry which is preliminary data.</text>
</comment>
<dbReference type="PANTHER" id="PTHR35043:SF7">
    <property type="entry name" value="TRANSCRIPTION FACTOR DOMAIN-CONTAINING PROTEIN"/>
    <property type="match status" value="1"/>
</dbReference>
<keyword evidence="1" id="KW-1133">Transmembrane helix</keyword>
<dbReference type="AlphaFoldDB" id="A0A8J5NMX4"/>
<reference evidence="2" key="1">
    <citation type="submission" date="2021-04" db="EMBL/GenBank/DDBJ databases">
        <title>First draft genome resource for Brassicaceae pathogens Fusarium oxysporum f. sp. raphani and Fusarium oxysporum f. sp. rapae.</title>
        <authorList>
            <person name="Asai S."/>
        </authorList>
    </citation>
    <scope>NUCLEOTIDE SEQUENCE</scope>
    <source>
        <strain evidence="2">Tf1208</strain>
    </source>
</reference>
<feature type="transmembrane region" description="Helical" evidence="1">
    <location>
        <begin position="84"/>
        <end position="106"/>
    </location>
</feature>
<name>A0A8J5NMX4_FUSOX</name>
<evidence type="ECO:0000313" key="3">
    <source>
        <dbReference type="Proteomes" id="UP000694050"/>
    </source>
</evidence>
<accession>A0A8J5NMX4</accession>
<protein>
    <submittedName>
        <fullName evidence="2">Uncharacterized protein</fullName>
    </submittedName>
</protein>
<dbReference type="Proteomes" id="UP000694050">
    <property type="component" value="Unassembled WGS sequence"/>
</dbReference>
<evidence type="ECO:0000256" key="1">
    <source>
        <dbReference type="SAM" id="Phobius"/>
    </source>
</evidence>
<keyword evidence="1" id="KW-0812">Transmembrane</keyword>
<feature type="transmembrane region" description="Helical" evidence="1">
    <location>
        <begin position="236"/>
        <end position="256"/>
    </location>
</feature>
<keyword evidence="1" id="KW-0472">Membrane</keyword>
<organism evidence="2 3">
    <name type="scientific">Fusarium oxysporum f. sp. rapae</name>
    <dbReference type="NCBI Taxonomy" id="485398"/>
    <lineage>
        <taxon>Eukaryota</taxon>
        <taxon>Fungi</taxon>
        <taxon>Dikarya</taxon>
        <taxon>Ascomycota</taxon>
        <taxon>Pezizomycotina</taxon>
        <taxon>Sordariomycetes</taxon>
        <taxon>Hypocreomycetidae</taxon>
        <taxon>Hypocreales</taxon>
        <taxon>Nectriaceae</taxon>
        <taxon>Fusarium</taxon>
        <taxon>Fusarium oxysporum species complex</taxon>
    </lineage>
</organism>